<proteinExistence type="predicted"/>
<gene>
    <name evidence="1" type="ORF">Q612_NSC00049G0001</name>
</gene>
<dbReference type="AlphaFoldDB" id="W1U9R7"/>
<evidence type="ECO:0000313" key="2">
    <source>
        <dbReference type="Proteomes" id="UP000018840"/>
    </source>
</evidence>
<feature type="non-terminal residue" evidence="1">
    <location>
        <position position="57"/>
    </location>
</feature>
<organism evidence="1 2">
    <name type="scientific">Negativicoccus succinicivorans DORA_17_25</name>
    <dbReference type="NCBI Taxonomy" id="1403945"/>
    <lineage>
        <taxon>Bacteria</taxon>
        <taxon>Bacillati</taxon>
        <taxon>Bacillota</taxon>
        <taxon>Negativicutes</taxon>
        <taxon>Veillonellales</taxon>
        <taxon>Veillonellaceae</taxon>
        <taxon>Negativicoccus</taxon>
    </lineage>
</organism>
<protein>
    <submittedName>
        <fullName evidence="1">Uncharacterized protein</fullName>
    </submittedName>
</protein>
<comment type="caution">
    <text evidence="1">The sequence shown here is derived from an EMBL/GenBank/DDBJ whole genome shotgun (WGS) entry which is preliminary data.</text>
</comment>
<evidence type="ECO:0000313" key="1">
    <source>
        <dbReference type="EMBL" id="ETI90245.1"/>
    </source>
</evidence>
<accession>W1U9R7</accession>
<reference evidence="1 2" key="1">
    <citation type="submission" date="2013-12" db="EMBL/GenBank/DDBJ databases">
        <title>A Varibaculum cambriense genome reconstructed from a premature infant gut community with otherwise low bacterial novelty that shifts toward anaerobic metabolism during the third week of life.</title>
        <authorList>
            <person name="Brown C.T."/>
            <person name="Sharon I."/>
            <person name="Thomas B.C."/>
            <person name="Castelle C.J."/>
            <person name="Morowitz M.J."/>
            <person name="Banfield J.F."/>
        </authorList>
    </citation>
    <scope>NUCLEOTIDE SEQUENCE [LARGE SCALE GENOMIC DNA]</scope>
    <source>
        <strain evidence="2">DORA_17_25</strain>
    </source>
</reference>
<dbReference type="EMBL" id="AZMC01000049">
    <property type="protein sequence ID" value="ETI90245.1"/>
    <property type="molecule type" value="Genomic_DNA"/>
</dbReference>
<name>W1U9R7_9FIRM</name>
<sequence length="57" mass="6020">MIKKIATVLAVVVLCLSLVFYDNIVALFNTSVNKTLGRDVTSGYGVSSSNELAVEVG</sequence>
<dbReference type="Proteomes" id="UP000018840">
    <property type="component" value="Unassembled WGS sequence"/>
</dbReference>